<dbReference type="InterPro" id="IPR000160">
    <property type="entry name" value="GGDEF_dom"/>
</dbReference>
<dbReference type="InterPro" id="IPR000014">
    <property type="entry name" value="PAS"/>
</dbReference>
<evidence type="ECO:0000259" key="4">
    <source>
        <dbReference type="PROSITE" id="PS50887"/>
    </source>
</evidence>
<dbReference type="PANTHER" id="PTHR44757:SF2">
    <property type="entry name" value="BIOFILM ARCHITECTURE MAINTENANCE PROTEIN MBAA"/>
    <property type="match status" value="1"/>
</dbReference>
<dbReference type="SUPFAM" id="SSF55785">
    <property type="entry name" value="PYP-like sensor domain (PAS domain)"/>
    <property type="match status" value="1"/>
</dbReference>
<accession>A0A6S6SAE9</accession>
<dbReference type="GO" id="GO:0006355">
    <property type="term" value="P:regulation of DNA-templated transcription"/>
    <property type="evidence" value="ECO:0007669"/>
    <property type="project" value="InterPro"/>
</dbReference>
<keyword evidence="1" id="KW-1133">Transmembrane helix</keyword>
<reference evidence="5" key="1">
    <citation type="submission" date="2020-01" db="EMBL/GenBank/DDBJ databases">
        <authorList>
            <person name="Meier V. D."/>
            <person name="Meier V D."/>
        </authorList>
    </citation>
    <scope>NUCLEOTIDE SEQUENCE</scope>
    <source>
        <strain evidence="5">HLG_WM_MAG_06</strain>
    </source>
</reference>
<dbReference type="CDD" id="cd01949">
    <property type="entry name" value="GGDEF"/>
    <property type="match status" value="1"/>
</dbReference>
<feature type="transmembrane region" description="Helical" evidence="1">
    <location>
        <begin position="65"/>
        <end position="85"/>
    </location>
</feature>
<keyword evidence="1" id="KW-0812">Transmembrane</keyword>
<dbReference type="InterPro" id="IPR035919">
    <property type="entry name" value="EAL_sf"/>
</dbReference>
<evidence type="ECO:0000313" key="5">
    <source>
        <dbReference type="EMBL" id="CAA6799952.1"/>
    </source>
</evidence>
<dbReference type="InterPro" id="IPR013767">
    <property type="entry name" value="PAS_fold"/>
</dbReference>
<dbReference type="NCBIfam" id="TIGR00229">
    <property type="entry name" value="sensory_box"/>
    <property type="match status" value="1"/>
</dbReference>
<dbReference type="Gene3D" id="3.30.450.20">
    <property type="entry name" value="PAS domain"/>
    <property type="match status" value="1"/>
</dbReference>
<proteinExistence type="predicted"/>
<keyword evidence="1" id="KW-0472">Membrane</keyword>
<dbReference type="InterPro" id="IPR029787">
    <property type="entry name" value="Nucleotide_cyclase"/>
</dbReference>
<evidence type="ECO:0000259" key="3">
    <source>
        <dbReference type="PROSITE" id="PS50883"/>
    </source>
</evidence>
<dbReference type="Pfam" id="PF00990">
    <property type="entry name" value="GGDEF"/>
    <property type="match status" value="1"/>
</dbReference>
<evidence type="ECO:0000256" key="1">
    <source>
        <dbReference type="SAM" id="Phobius"/>
    </source>
</evidence>
<organism evidence="5">
    <name type="scientific">uncultured Sulfurovum sp</name>
    <dbReference type="NCBI Taxonomy" id="269237"/>
    <lineage>
        <taxon>Bacteria</taxon>
        <taxon>Pseudomonadati</taxon>
        <taxon>Campylobacterota</taxon>
        <taxon>Epsilonproteobacteria</taxon>
        <taxon>Campylobacterales</taxon>
        <taxon>Sulfurovaceae</taxon>
        <taxon>Sulfurovum</taxon>
        <taxon>environmental samples</taxon>
    </lineage>
</organism>
<dbReference type="InterPro" id="IPR001633">
    <property type="entry name" value="EAL_dom"/>
</dbReference>
<dbReference type="SMART" id="SM00052">
    <property type="entry name" value="EAL"/>
    <property type="match status" value="1"/>
</dbReference>
<dbReference type="SMART" id="SM00267">
    <property type="entry name" value="GGDEF"/>
    <property type="match status" value="1"/>
</dbReference>
<sequence>MKNLNDTTPIINSQPKYKKTIKKQPYSVMPKNLISSMKLSTLFIGLLWSIFPILFLLDYPLSKQTLALVFLFAAIVHISCSFINLKLVSKYIHQLLYETHTSQERYHEAQDLLLAKEKRLSSLLEQAPVGIFYYDKNLSILRHNTMFKKLFGLKEDLESFNLNQIQDSKSISVLQHVLLNPSEKESIGSFNFSFAKEPIWVELTCASLLNDKHEIIGGIGTIEDKSTEHIAYEKINYISLHDALTSLPNRRSYQEYMQSLISKVEHTDSYSFLFYMDLNHFKQINDTFGHVVGDKLLLEVADRLRTLKMKNRYLSRIGGDEFIMLIPFYTKDPIIAKGKAKDIALKIKALFTDAFHIEGLDLFMTTSIGIVLIEPNSNDTEQIIRQADMAMYQTKREGLNNIRFYDHSLDIKQQELTSLQHDLKDAIENNELELHYQPIVCITNNSLNAIEALVRWNHPTKGLIMPDKFLPMATESGLITKIGWWVAKEVCRQLHLWKIAKVINFEYISLNINSRQLNEVNFVEQLDKCIKNGEINPSLLKLELTETTLLDNFDKTQNIIQRLKVNGVECSIDGFGTGYSSLSYLKKFAFKVLKIDKVFTRDILTNKDNQELVKSIIAIGKQFNYKIIIEGVETEQQREEIMLIDDSIYYQGFLCSKAIPAKEFERKFLTYIYHI</sequence>
<dbReference type="PROSITE" id="PS50887">
    <property type="entry name" value="GGDEF"/>
    <property type="match status" value="1"/>
</dbReference>
<dbReference type="PROSITE" id="PS50112">
    <property type="entry name" value="PAS"/>
    <property type="match status" value="1"/>
</dbReference>
<dbReference type="Gene3D" id="3.30.70.270">
    <property type="match status" value="1"/>
</dbReference>
<dbReference type="PROSITE" id="PS50883">
    <property type="entry name" value="EAL"/>
    <property type="match status" value="1"/>
</dbReference>
<protein>
    <submittedName>
        <fullName evidence="5">Diguanylate cyclase/phosphodiesterase (GGDEF &amp; EAL domains) with PAS/PAC sensor(S)</fullName>
    </submittedName>
</protein>
<dbReference type="PANTHER" id="PTHR44757">
    <property type="entry name" value="DIGUANYLATE CYCLASE DGCP"/>
    <property type="match status" value="1"/>
</dbReference>
<feature type="domain" description="GGDEF" evidence="4">
    <location>
        <begin position="269"/>
        <end position="407"/>
    </location>
</feature>
<feature type="transmembrane region" description="Helical" evidence="1">
    <location>
        <begin position="39"/>
        <end position="59"/>
    </location>
</feature>
<evidence type="ECO:0000259" key="2">
    <source>
        <dbReference type="PROSITE" id="PS50112"/>
    </source>
</evidence>
<dbReference type="InterPro" id="IPR035965">
    <property type="entry name" value="PAS-like_dom_sf"/>
</dbReference>
<dbReference type="Pfam" id="PF00989">
    <property type="entry name" value="PAS"/>
    <property type="match status" value="1"/>
</dbReference>
<dbReference type="Gene3D" id="3.20.20.450">
    <property type="entry name" value="EAL domain"/>
    <property type="match status" value="1"/>
</dbReference>
<dbReference type="InterPro" id="IPR043128">
    <property type="entry name" value="Rev_trsase/Diguanyl_cyclase"/>
</dbReference>
<dbReference type="SUPFAM" id="SSF55073">
    <property type="entry name" value="Nucleotide cyclase"/>
    <property type="match status" value="1"/>
</dbReference>
<feature type="domain" description="EAL" evidence="3">
    <location>
        <begin position="416"/>
        <end position="672"/>
    </location>
</feature>
<feature type="domain" description="PAS" evidence="2">
    <location>
        <begin position="116"/>
        <end position="156"/>
    </location>
</feature>
<dbReference type="SUPFAM" id="SSF141868">
    <property type="entry name" value="EAL domain-like"/>
    <property type="match status" value="1"/>
</dbReference>
<dbReference type="CDD" id="cd01948">
    <property type="entry name" value="EAL"/>
    <property type="match status" value="1"/>
</dbReference>
<dbReference type="Pfam" id="PF00563">
    <property type="entry name" value="EAL"/>
    <property type="match status" value="1"/>
</dbReference>
<name>A0A6S6SAE9_9BACT</name>
<gene>
    <name evidence="5" type="ORF">HELGO_WM32602</name>
</gene>
<dbReference type="NCBIfam" id="TIGR00254">
    <property type="entry name" value="GGDEF"/>
    <property type="match status" value="1"/>
</dbReference>
<dbReference type="InterPro" id="IPR052155">
    <property type="entry name" value="Biofilm_reg_signaling"/>
</dbReference>
<dbReference type="EMBL" id="CACVAP010000028">
    <property type="protein sequence ID" value="CAA6799952.1"/>
    <property type="molecule type" value="Genomic_DNA"/>
</dbReference>
<dbReference type="AlphaFoldDB" id="A0A6S6SAE9"/>